<keyword evidence="3" id="KW-0012">Acyltransferase</keyword>
<dbReference type="PANTHER" id="PTHR31435:SF10">
    <property type="entry name" value="BSR4717 PROTEIN"/>
    <property type="match status" value="1"/>
</dbReference>
<dbReference type="PROSITE" id="PS51729">
    <property type="entry name" value="GNAT_YJDJ"/>
    <property type="match status" value="1"/>
</dbReference>
<dbReference type="InterPro" id="IPR045057">
    <property type="entry name" value="Gcn5-rel_NAT"/>
</dbReference>
<organism evidence="3 4">
    <name type="scientific">Acinetobacter gerneri</name>
    <dbReference type="NCBI Taxonomy" id="202952"/>
    <lineage>
        <taxon>Bacteria</taxon>
        <taxon>Pseudomonadati</taxon>
        <taxon>Pseudomonadota</taxon>
        <taxon>Gammaproteobacteria</taxon>
        <taxon>Moraxellales</taxon>
        <taxon>Moraxellaceae</taxon>
        <taxon>Acinetobacter</taxon>
    </lineage>
</organism>
<dbReference type="InterPro" id="IPR000182">
    <property type="entry name" value="GNAT_dom"/>
</dbReference>
<evidence type="ECO:0000259" key="2">
    <source>
        <dbReference type="PROSITE" id="PS51729"/>
    </source>
</evidence>
<dbReference type="GeneID" id="84211759"/>
<dbReference type="InterPro" id="IPR031165">
    <property type="entry name" value="GNAT_YJDJ"/>
</dbReference>
<evidence type="ECO:0000313" key="3">
    <source>
        <dbReference type="EMBL" id="MDQ9073615.1"/>
    </source>
</evidence>
<dbReference type="SUPFAM" id="SSF55729">
    <property type="entry name" value="Acyl-CoA N-acyltransferases (Nat)"/>
    <property type="match status" value="1"/>
</dbReference>
<dbReference type="EC" id="2.3.1.-" evidence="3"/>
<dbReference type="RefSeq" id="WP_004871722.1">
    <property type="nucleotide sequence ID" value="NZ_BBLI01000038.1"/>
</dbReference>
<dbReference type="PANTHER" id="PTHR31435">
    <property type="entry name" value="PROTEIN NATD1"/>
    <property type="match status" value="1"/>
</dbReference>
<dbReference type="AlphaFoldDB" id="A0AAW8JPZ9"/>
<dbReference type="CDD" id="cd04301">
    <property type="entry name" value="NAT_SF"/>
    <property type="match status" value="1"/>
</dbReference>
<feature type="domain" description="N-acetyltransferase" evidence="1">
    <location>
        <begin position="1"/>
        <end position="95"/>
    </location>
</feature>
<keyword evidence="3" id="KW-0808">Transferase</keyword>
<comment type="caution">
    <text evidence="3">The sequence shown here is derived from an EMBL/GenBank/DDBJ whole genome shotgun (WGS) entry which is preliminary data.</text>
</comment>
<proteinExistence type="predicted"/>
<feature type="domain" description="N-acetyltransferase" evidence="2">
    <location>
        <begin position="7"/>
        <end position="94"/>
    </location>
</feature>
<dbReference type="Pfam" id="PF14542">
    <property type="entry name" value="Acetyltransf_CG"/>
    <property type="match status" value="1"/>
</dbReference>
<accession>A0AAW8JPZ9</accession>
<reference evidence="3" key="1">
    <citation type="submission" date="2023-08" db="EMBL/GenBank/DDBJ databases">
        <title>Emergence of clinically-relevant ST2 carbapenem-resistant Acinetobacter baumannii strains in hospital sewages in Zhejiang, East of China.</title>
        <authorList>
            <person name="Kaichao C."/>
            <person name="Zhang R."/>
        </authorList>
    </citation>
    <scope>NUCLEOTIDE SEQUENCE</scope>
    <source>
        <strain evidence="3">M-SY-60</strain>
    </source>
</reference>
<name>A0AAW8JPZ9_9GAMM</name>
<evidence type="ECO:0000313" key="4">
    <source>
        <dbReference type="Proteomes" id="UP001243195"/>
    </source>
</evidence>
<dbReference type="EMBL" id="JAVIDA010000052">
    <property type="protein sequence ID" value="MDQ9073615.1"/>
    <property type="molecule type" value="Genomic_DNA"/>
</dbReference>
<evidence type="ECO:0000259" key="1">
    <source>
        <dbReference type="PROSITE" id="PS51186"/>
    </source>
</evidence>
<protein>
    <submittedName>
        <fullName evidence="3">GNAT family N-acetyltransferase</fullName>
        <ecNumber evidence="3">2.3.1.-</ecNumber>
    </submittedName>
</protein>
<dbReference type="GO" id="GO:0016747">
    <property type="term" value="F:acyltransferase activity, transferring groups other than amino-acyl groups"/>
    <property type="evidence" value="ECO:0007669"/>
    <property type="project" value="InterPro"/>
</dbReference>
<dbReference type="Proteomes" id="UP001243195">
    <property type="component" value="Unassembled WGS sequence"/>
</dbReference>
<sequence>MLEIKHKLNGHKGEFFIGEDNHHLAEMSYSWAGDDKIIIDHTVVNDDLRGQGVGRKLLDNVIELAREKHVKIIPLCPFSKAEFAKDLSIHDVLKD</sequence>
<gene>
    <name evidence="3" type="ORF">RFH51_19445</name>
</gene>
<dbReference type="Gene3D" id="3.40.630.30">
    <property type="match status" value="1"/>
</dbReference>
<dbReference type="PROSITE" id="PS51186">
    <property type="entry name" value="GNAT"/>
    <property type="match status" value="1"/>
</dbReference>
<dbReference type="InterPro" id="IPR016181">
    <property type="entry name" value="Acyl_CoA_acyltransferase"/>
</dbReference>